<dbReference type="AlphaFoldDB" id="A0A285VWX7"/>
<dbReference type="Proteomes" id="UP000219688">
    <property type="component" value="Unassembled WGS sequence"/>
</dbReference>
<dbReference type="InterPro" id="IPR027417">
    <property type="entry name" value="P-loop_NTPase"/>
</dbReference>
<reference evidence="8" key="1">
    <citation type="submission" date="2017-08" db="EMBL/GenBank/DDBJ databases">
        <authorList>
            <person name="Varghese N."/>
            <person name="Submissions S."/>
        </authorList>
    </citation>
    <scope>NUCLEOTIDE SEQUENCE [LARGE SCALE GENOMIC DNA]</scope>
    <source>
        <strain evidence="8">USBA17B2</strain>
    </source>
</reference>
<dbReference type="PROSITE" id="PS00211">
    <property type="entry name" value="ABC_TRANSPORTER_1"/>
    <property type="match status" value="1"/>
</dbReference>
<dbReference type="CDD" id="cd03220">
    <property type="entry name" value="ABC_KpsT_Wzt"/>
    <property type="match status" value="1"/>
</dbReference>
<dbReference type="InterPro" id="IPR003593">
    <property type="entry name" value="AAA+_ATPase"/>
</dbReference>
<keyword evidence="4 7" id="KW-0067">ATP-binding</keyword>
<dbReference type="GO" id="GO:0005524">
    <property type="term" value="F:ATP binding"/>
    <property type="evidence" value="ECO:0007669"/>
    <property type="project" value="UniProtKB-KW"/>
</dbReference>
<evidence type="ECO:0000256" key="5">
    <source>
        <dbReference type="SAM" id="MobiDB-lite"/>
    </source>
</evidence>
<proteinExistence type="inferred from homology"/>
<dbReference type="GO" id="GO:0140359">
    <property type="term" value="F:ABC-type transporter activity"/>
    <property type="evidence" value="ECO:0007669"/>
    <property type="project" value="InterPro"/>
</dbReference>
<dbReference type="Pfam" id="PF00005">
    <property type="entry name" value="ABC_tran"/>
    <property type="match status" value="1"/>
</dbReference>
<dbReference type="EMBL" id="OBQK01000022">
    <property type="protein sequence ID" value="SOC58098.1"/>
    <property type="molecule type" value="Genomic_DNA"/>
</dbReference>
<accession>A0A285VWX7</accession>
<evidence type="ECO:0000256" key="1">
    <source>
        <dbReference type="ARBA" id="ARBA00005417"/>
    </source>
</evidence>
<dbReference type="InterPro" id="IPR015860">
    <property type="entry name" value="ABC_transpr_TagH-like"/>
</dbReference>
<evidence type="ECO:0000256" key="3">
    <source>
        <dbReference type="ARBA" id="ARBA00022741"/>
    </source>
</evidence>
<evidence type="ECO:0000313" key="7">
    <source>
        <dbReference type="EMBL" id="SOC58098.1"/>
    </source>
</evidence>
<evidence type="ECO:0000313" key="8">
    <source>
        <dbReference type="Proteomes" id="UP000219688"/>
    </source>
</evidence>
<dbReference type="SUPFAM" id="SSF52540">
    <property type="entry name" value="P-loop containing nucleoside triphosphate hydrolases"/>
    <property type="match status" value="1"/>
</dbReference>
<dbReference type="GO" id="GO:0016020">
    <property type="term" value="C:membrane"/>
    <property type="evidence" value="ECO:0007669"/>
    <property type="project" value="InterPro"/>
</dbReference>
<evidence type="ECO:0000259" key="6">
    <source>
        <dbReference type="PROSITE" id="PS50893"/>
    </source>
</evidence>
<dbReference type="PROSITE" id="PS50893">
    <property type="entry name" value="ABC_TRANSPORTER_2"/>
    <property type="match status" value="1"/>
</dbReference>
<name>A0A285VWX7_9MICO</name>
<dbReference type="RefSeq" id="WP_097189316.1">
    <property type="nucleotide sequence ID" value="NZ_OBQK01000022.1"/>
</dbReference>
<organism evidence="7 8">
    <name type="scientific">Ornithinimicrobium cerasi</name>
    <dbReference type="NCBI Taxonomy" id="2248773"/>
    <lineage>
        <taxon>Bacteria</taxon>
        <taxon>Bacillati</taxon>
        <taxon>Actinomycetota</taxon>
        <taxon>Actinomycetes</taxon>
        <taxon>Micrococcales</taxon>
        <taxon>Ornithinimicrobiaceae</taxon>
        <taxon>Ornithinimicrobium</taxon>
    </lineage>
</organism>
<dbReference type="InterPro" id="IPR050683">
    <property type="entry name" value="Bact_Polysacc_Export_ATP-bd"/>
</dbReference>
<gene>
    <name evidence="7" type="ORF">SAMN05421879_12215</name>
</gene>
<dbReference type="InterPro" id="IPR003439">
    <property type="entry name" value="ABC_transporter-like_ATP-bd"/>
</dbReference>
<evidence type="ECO:0000256" key="4">
    <source>
        <dbReference type="ARBA" id="ARBA00022840"/>
    </source>
</evidence>
<dbReference type="Gene3D" id="3.40.50.300">
    <property type="entry name" value="P-loop containing nucleotide triphosphate hydrolases"/>
    <property type="match status" value="1"/>
</dbReference>
<dbReference type="GO" id="GO:0016887">
    <property type="term" value="F:ATP hydrolysis activity"/>
    <property type="evidence" value="ECO:0007669"/>
    <property type="project" value="InterPro"/>
</dbReference>
<feature type="domain" description="ABC transporter" evidence="6">
    <location>
        <begin position="44"/>
        <end position="266"/>
    </location>
</feature>
<sequence length="297" mass="31583">MAGPETDAPPAGPGDPSVVVSHVDITYRVYGSGVDAQEDEESALRRLLTRGTRGMGVREVPAVRDVSFVAHRGESIGIIGRNGSGKSTLLRSIAGLVPPTAGSIWLGGRAALLGVGAVLLPKLSGRRNVMIGAQAMGLSPREVRDRMEEIVDFADIGRFIDLPMNSYSSGMAARLRFAISTAVVPDILVVDEALATGDAAFRERAQERIEQIRREAGTIFVVSHNSSTITEMCTRALWMDHGRLVADGVPGPVVGLYSRKYGKYRERWDQARIVGSDVGPEDDVPPAGAAGGGPGRR</sequence>
<dbReference type="PANTHER" id="PTHR46743">
    <property type="entry name" value="TEICHOIC ACIDS EXPORT ATP-BINDING PROTEIN TAGH"/>
    <property type="match status" value="1"/>
</dbReference>
<dbReference type="InterPro" id="IPR017871">
    <property type="entry name" value="ABC_transporter-like_CS"/>
</dbReference>
<evidence type="ECO:0000256" key="2">
    <source>
        <dbReference type="ARBA" id="ARBA00022448"/>
    </source>
</evidence>
<keyword evidence="8" id="KW-1185">Reference proteome</keyword>
<feature type="region of interest" description="Disordered" evidence="5">
    <location>
        <begin position="275"/>
        <end position="297"/>
    </location>
</feature>
<keyword evidence="3" id="KW-0547">Nucleotide-binding</keyword>
<dbReference type="SMART" id="SM00382">
    <property type="entry name" value="AAA"/>
    <property type="match status" value="1"/>
</dbReference>
<dbReference type="PANTHER" id="PTHR46743:SF2">
    <property type="entry name" value="TEICHOIC ACIDS EXPORT ATP-BINDING PROTEIN TAGH"/>
    <property type="match status" value="1"/>
</dbReference>
<keyword evidence="2" id="KW-0813">Transport</keyword>
<protein>
    <submittedName>
        <fullName evidence="7">Teichoic acid transport system ATP-binding protein</fullName>
    </submittedName>
</protein>
<comment type="similarity">
    <text evidence="1">Belongs to the ABC transporter superfamily.</text>
</comment>